<dbReference type="GO" id="GO:0019069">
    <property type="term" value="P:viral capsid assembly"/>
    <property type="evidence" value="ECO:0007669"/>
    <property type="project" value="InterPro"/>
</dbReference>
<accession>A0A4Y1NVW7</accession>
<feature type="compositionally biased region" description="Basic and acidic residues" evidence="1">
    <location>
        <begin position="48"/>
        <end position="60"/>
    </location>
</feature>
<name>A0A4Y1NVW7_9CAUD</name>
<keyword evidence="3" id="KW-1185">Reference proteome</keyword>
<feature type="compositionally biased region" description="Basic and acidic residues" evidence="1">
    <location>
        <begin position="76"/>
        <end position="92"/>
    </location>
</feature>
<evidence type="ECO:0000256" key="1">
    <source>
        <dbReference type="SAM" id="MobiDB-lite"/>
    </source>
</evidence>
<reference evidence="2 3" key="1">
    <citation type="journal article" date="2019" name="Environ. Microbiol.">
        <title>Pelagiphages in the Podoviridae family integrate into host genomes.</title>
        <authorList>
            <person name="Zhao Y."/>
            <person name="Qin F."/>
            <person name="Zhang R."/>
            <person name="Giovannoni S.J."/>
            <person name="Zhang Z."/>
            <person name="Sun J."/>
            <person name="Du S."/>
            <person name="Rensing C."/>
        </authorList>
    </citation>
    <scope>NUCLEOTIDE SEQUENCE [LARGE SCALE GENOMIC DNA]</scope>
</reference>
<dbReference type="Proteomes" id="UP000320575">
    <property type="component" value="Segment"/>
</dbReference>
<feature type="compositionally biased region" description="Polar residues" evidence="1">
    <location>
        <begin position="9"/>
        <end position="34"/>
    </location>
</feature>
<organism evidence="2 3">
    <name type="scientific">Pelagibacter phage HTVC025P</name>
    <dbReference type="NCBI Taxonomy" id="2259657"/>
    <lineage>
        <taxon>Viruses</taxon>
        <taxon>Duplodnaviria</taxon>
        <taxon>Heunggongvirae</taxon>
        <taxon>Uroviricota</taxon>
        <taxon>Caudoviricetes</taxon>
        <taxon>Autographivirales</taxon>
        <taxon>Autographivirales incertae sedis</taxon>
        <taxon>Thoosavirus</taxon>
        <taxon>Thoosavirus HTVC025P</taxon>
    </lineage>
</organism>
<feature type="region of interest" description="Disordered" evidence="1">
    <location>
        <begin position="1"/>
        <end position="60"/>
    </location>
</feature>
<evidence type="ECO:0000313" key="3">
    <source>
        <dbReference type="Proteomes" id="UP000320575"/>
    </source>
</evidence>
<evidence type="ECO:0000313" key="2">
    <source>
        <dbReference type="EMBL" id="AXH71700.1"/>
    </source>
</evidence>
<sequence length="258" mass="28649">MSSERYEINSDQTQNVSLEEQAKQQTVNATSENDANVEVRSNDNTNKSTDEVRPEWLPEKFGNAEELAKAYSELEKKFSTGKEQQPEVKEETNQTNNSLEPYYKEFADAGTLSEKSYTDLAKMGLDKNLVDGYIAGQKAIAEAEVKQVQSIVGGEENYKQLLDWSTKNLNEAEATAFNELLDTGSIEQIKLAVSAIANRAGISGQEKPTMFEGDTTASTADAFESIAQVTQAMNDPRYDKDPAYRKQVEMKIARSSVI</sequence>
<proteinExistence type="predicted"/>
<gene>
    <name evidence="2" type="ORF">P025_gp26</name>
</gene>
<protein>
    <submittedName>
        <fullName evidence="2">Scaffolding protein</fullName>
    </submittedName>
</protein>
<dbReference type="InterPro" id="IPR008768">
    <property type="entry name" value="Gp9-like"/>
</dbReference>
<feature type="region of interest" description="Disordered" evidence="1">
    <location>
        <begin position="76"/>
        <end position="95"/>
    </location>
</feature>
<dbReference type="Pfam" id="PF05396">
    <property type="entry name" value="Phage_T7_Capsid"/>
    <property type="match status" value="1"/>
</dbReference>
<dbReference type="EMBL" id="MH598799">
    <property type="protein sequence ID" value="AXH71700.1"/>
    <property type="molecule type" value="Genomic_DNA"/>
</dbReference>